<organism evidence="1 2">
    <name type="scientific">Dysgonomonas termitidis</name>
    <dbReference type="NCBI Taxonomy" id="1516126"/>
    <lineage>
        <taxon>Bacteria</taxon>
        <taxon>Pseudomonadati</taxon>
        <taxon>Bacteroidota</taxon>
        <taxon>Bacteroidia</taxon>
        <taxon>Bacteroidales</taxon>
        <taxon>Dysgonomonadaceae</taxon>
        <taxon>Dysgonomonas</taxon>
    </lineage>
</organism>
<reference evidence="2" key="1">
    <citation type="journal article" date="2019" name="Int. J. Syst. Evol. Microbiol.">
        <title>The Global Catalogue of Microorganisms (GCM) 10K type strain sequencing project: providing services to taxonomists for standard genome sequencing and annotation.</title>
        <authorList>
            <consortium name="The Broad Institute Genomics Platform"/>
            <consortium name="The Broad Institute Genome Sequencing Center for Infectious Disease"/>
            <person name="Wu L."/>
            <person name="Ma J."/>
        </authorList>
    </citation>
    <scope>NUCLEOTIDE SEQUENCE [LARGE SCALE GENOMIC DNA]</scope>
    <source>
        <strain evidence="2">CCUG 66188</strain>
    </source>
</reference>
<keyword evidence="2" id="KW-1185">Reference proteome</keyword>
<dbReference type="EMBL" id="JBHSGN010000147">
    <property type="protein sequence ID" value="MFC4676624.1"/>
    <property type="molecule type" value="Genomic_DNA"/>
</dbReference>
<comment type="caution">
    <text evidence="1">The sequence shown here is derived from an EMBL/GenBank/DDBJ whole genome shotgun (WGS) entry which is preliminary data.</text>
</comment>
<sequence length="168" mass="19167">MKELIQLPLISEKLFKMHSPITANTDITEFIPYICIAQELHIAGILGEPLMDELRGQVSTNTLTPENSDLILKIAPVLSFCSVYQALPFHWATIVNKGITIRESENSKGVDIKDLAQLRQWIKNDADVLKQQLVDFLNNCRTNYPLWQPENKCEKNTGFDSGFYFSKH</sequence>
<evidence type="ECO:0000313" key="2">
    <source>
        <dbReference type="Proteomes" id="UP001596023"/>
    </source>
</evidence>
<dbReference type="RefSeq" id="WP_380001042.1">
    <property type="nucleotide sequence ID" value="NZ_JBHSGN010000147.1"/>
</dbReference>
<name>A0ABV9L2V9_9BACT</name>
<gene>
    <name evidence="1" type="ORF">ACFO6W_23360</name>
</gene>
<dbReference type="Proteomes" id="UP001596023">
    <property type="component" value="Unassembled WGS sequence"/>
</dbReference>
<proteinExistence type="predicted"/>
<dbReference type="Pfam" id="PF20459">
    <property type="entry name" value="DUF6712"/>
    <property type="match status" value="1"/>
</dbReference>
<protein>
    <submittedName>
        <fullName evidence="1">Uncharacterized protein</fullName>
    </submittedName>
</protein>
<accession>A0ABV9L2V9</accession>
<evidence type="ECO:0000313" key="1">
    <source>
        <dbReference type="EMBL" id="MFC4676624.1"/>
    </source>
</evidence>
<dbReference type="InterPro" id="IPR046558">
    <property type="entry name" value="DUF6712"/>
</dbReference>